<dbReference type="OMA" id="AEPIKWC"/>
<dbReference type="GO" id="GO:0061630">
    <property type="term" value="F:ubiquitin protein ligase activity"/>
    <property type="evidence" value="ECO:0007669"/>
    <property type="project" value="UniProtKB-EC"/>
</dbReference>
<dbReference type="AlphaFoldDB" id="A0A074Z8R0"/>
<evidence type="ECO:0000256" key="10">
    <source>
        <dbReference type="SAM" id="MobiDB-lite"/>
    </source>
</evidence>
<comment type="catalytic activity">
    <reaction evidence="1">
        <text>[E2 ubiquitin-conjugating enzyme]-S-ubiquitinyl-L-cysteine + [acceptor protein]-L-lysine = [E2 ubiquitin-conjugating enzyme]-L-cysteine + [acceptor protein]-N(6)-ubiquitinyl-L-lysine.</text>
        <dbReference type="EC" id="2.3.2.31"/>
    </reaction>
</comment>
<feature type="domain" description="RING-type" evidence="11">
    <location>
        <begin position="395"/>
        <end position="439"/>
    </location>
</feature>
<dbReference type="Gene3D" id="1.20.120.1750">
    <property type="match status" value="1"/>
</dbReference>
<dbReference type="GO" id="GO:0008270">
    <property type="term" value="F:zinc ion binding"/>
    <property type="evidence" value="ECO:0007669"/>
    <property type="project" value="UniProtKB-KW"/>
</dbReference>
<dbReference type="InterPro" id="IPR044066">
    <property type="entry name" value="TRIAD_supradom"/>
</dbReference>
<keyword evidence="3" id="KW-0808">Transferase</keyword>
<evidence type="ECO:0000256" key="5">
    <source>
        <dbReference type="ARBA" id="ARBA00022737"/>
    </source>
</evidence>
<keyword evidence="6 9" id="KW-0863">Zinc-finger</keyword>
<evidence type="ECO:0000256" key="8">
    <source>
        <dbReference type="ARBA" id="ARBA00022833"/>
    </source>
</evidence>
<dbReference type="HOGENOM" id="CLU_483930_0_0_1"/>
<feature type="compositionally biased region" description="Polar residues" evidence="10">
    <location>
        <begin position="312"/>
        <end position="325"/>
    </location>
</feature>
<feature type="region of interest" description="Disordered" evidence="10">
    <location>
        <begin position="356"/>
        <end position="387"/>
    </location>
</feature>
<dbReference type="PANTHER" id="PTHR11685">
    <property type="entry name" value="RBR FAMILY RING FINGER AND IBR DOMAIN-CONTAINING"/>
    <property type="match status" value="1"/>
</dbReference>
<sequence length="650" mass="72220">MSEDTRQLVLRIQSEDLATLWASSENQAEVDATLRVYRRQLKLLDAYLENPRHHVLISDGSDAANSNGVLPIEDPNACLLTVDGDVHQQGDVYPRHDTPSRFASAASSPFLVSATTARPPPKLDGPPRVRLPPPSSRTASQSSIKPVVPLSRRSDVPSAPAAMRGVKLNPFVQSPPKRSADHFATPNTSPFKKRATAVVKREVMDEPTLPSRNETIRDKLQKLNSSISSRLQTPDLSKVVHTSPNKIFGVPSQQLSEAQSRPFHSASRIQIPTGPKILLPSTWRTQDSEPSHSGPSLGARPSTRSPIGLNQAIPSRSPFSSFAESATTPIPVTSSAFRFGAPSEVAASATAKHYGRDTGCEIPSKSTSSQADKSPRPKPTVTKTPSSLEEPHQECTVCCRVEPTSKIYVSPCGHRYCHKCVSHRFESALRDETLWPPRCCRQNWPDPPVFLDILESEICTRAFSRMVEARIPIRERLYCAGCSAWICNRNSVANVRCNNCGTSTCASCKAVKHDGACTIDTTDLVVLRELASIEGWQECSQCHRFIELTDGCNHVQCRCGYELCFQCGQEWNKLKGCSCELFDADWLQKREEKRGYARIWKVRCNHATTDPVRNVSDENCDKCGELAVDFFYECKECLDRYCRECAWYRL</sequence>
<dbReference type="CDD" id="cd22584">
    <property type="entry name" value="Rcat_RBR_unk"/>
    <property type="match status" value="1"/>
</dbReference>
<dbReference type="SUPFAM" id="SSF57850">
    <property type="entry name" value="RING/U-box"/>
    <property type="match status" value="2"/>
</dbReference>
<dbReference type="InParanoid" id="A0A074Z8R0"/>
<dbReference type="GO" id="GO:0016567">
    <property type="term" value="P:protein ubiquitination"/>
    <property type="evidence" value="ECO:0007669"/>
    <property type="project" value="InterPro"/>
</dbReference>
<feature type="region of interest" description="Disordered" evidence="10">
    <location>
        <begin position="105"/>
        <end position="189"/>
    </location>
</feature>
<feature type="domain" description="RING-type" evidence="12">
    <location>
        <begin position="391"/>
        <end position="583"/>
    </location>
</feature>
<dbReference type="InterPro" id="IPR031127">
    <property type="entry name" value="E3_UB_ligase_RBR"/>
</dbReference>
<evidence type="ECO:0000256" key="2">
    <source>
        <dbReference type="ARBA" id="ARBA00012251"/>
    </source>
</evidence>
<dbReference type="InterPro" id="IPR002867">
    <property type="entry name" value="IBR_dom"/>
</dbReference>
<dbReference type="EC" id="2.3.2.31" evidence="2"/>
<dbReference type="OrthoDB" id="10009520at2759"/>
<evidence type="ECO:0000313" key="14">
    <source>
        <dbReference type="Proteomes" id="UP000030641"/>
    </source>
</evidence>
<feature type="region of interest" description="Disordered" evidence="10">
    <location>
        <begin position="254"/>
        <end position="325"/>
    </location>
</feature>
<accession>A0A074Z8R0</accession>
<keyword evidence="7" id="KW-0833">Ubl conjugation pathway</keyword>
<dbReference type="SMART" id="SM00647">
    <property type="entry name" value="IBR"/>
    <property type="match status" value="2"/>
</dbReference>
<dbReference type="GeneID" id="25362739"/>
<dbReference type="PROSITE" id="PS00518">
    <property type="entry name" value="ZF_RING_1"/>
    <property type="match status" value="1"/>
</dbReference>
<dbReference type="Proteomes" id="UP000030641">
    <property type="component" value="Unassembled WGS sequence"/>
</dbReference>
<evidence type="ECO:0000256" key="6">
    <source>
        <dbReference type="ARBA" id="ARBA00022771"/>
    </source>
</evidence>
<dbReference type="InterPro" id="IPR017907">
    <property type="entry name" value="Znf_RING_CS"/>
</dbReference>
<evidence type="ECO:0000256" key="4">
    <source>
        <dbReference type="ARBA" id="ARBA00022723"/>
    </source>
</evidence>
<protein>
    <recommendedName>
        <fullName evidence="2">RBR-type E3 ubiquitin transferase</fullName>
        <ecNumber evidence="2">2.3.2.31</ecNumber>
    </recommendedName>
</protein>
<dbReference type="STRING" id="1043005.A0A074Z8R0"/>
<dbReference type="PROSITE" id="PS50089">
    <property type="entry name" value="ZF_RING_2"/>
    <property type="match status" value="1"/>
</dbReference>
<feature type="compositionally biased region" description="Pro residues" evidence="10">
    <location>
        <begin position="118"/>
        <end position="135"/>
    </location>
</feature>
<keyword evidence="14" id="KW-1185">Reference proteome</keyword>
<dbReference type="PROSITE" id="PS51873">
    <property type="entry name" value="TRIAD"/>
    <property type="match status" value="1"/>
</dbReference>
<proteinExistence type="predicted"/>
<evidence type="ECO:0000256" key="7">
    <source>
        <dbReference type="ARBA" id="ARBA00022786"/>
    </source>
</evidence>
<evidence type="ECO:0000259" key="11">
    <source>
        <dbReference type="PROSITE" id="PS50089"/>
    </source>
</evidence>
<name>A0A074Z8R0_AURSE</name>
<reference evidence="13 14" key="1">
    <citation type="journal article" date="2014" name="BMC Genomics">
        <title>Genome sequencing of four Aureobasidium pullulans varieties: biotechnological potential, stress tolerance, and description of new species.</title>
        <authorList>
            <person name="Gostin Ar C."/>
            <person name="Ohm R.A."/>
            <person name="Kogej T."/>
            <person name="Sonjak S."/>
            <person name="Turk M."/>
            <person name="Zajc J."/>
            <person name="Zalar P."/>
            <person name="Grube M."/>
            <person name="Sun H."/>
            <person name="Han J."/>
            <person name="Sharma A."/>
            <person name="Chiniquy J."/>
            <person name="Ngan C.Y."/>
            <person name="Lipzen A."/>
            <person name="Barry K."/>
            <person name="Grigoriev I.V."/>
            <person name="Gunde-Cimerman N."/>
        </authorList>
    </citation>
    <scope>NUCLEOTIDE SEQUENCE [LARGE SCALE GENOMIC DNA]</scope>
    <source>
        <strain evidence="13 14">EXF-2481</strain>
    </source>
</reference>
<gene>
    <name evidence="13" type="ORF">AUEXF2481DRAFT_240569</name>
</gene>
<keyword evidence="4" id="KW-0479">Metal-binding</keyword>
<evidence type="ECO:0000256" key="1">
    <source>
        <dbReference type="ARBA" id="ARBA00001798"/>
    </source>
</evidence>
<organism evidence="13 14">
    <name type="scientific">Aureobasidium subglaciale (strain EXF-2481)</name>
    <name type="common">Aureobasidium pullulans var. subglaciale</name>
    <dbReference type="NCBI Taxonomy" id="1043005"/>
    <lineage>
        <taxon>Eukaryota</taxon>
        <taxon>Fungi</taxon>
        <taxon>Dikarya</taxon>
        <taxon>Ascomycota</taxon>
        <taxon>Pezizomycotina</taxon>
        <taxon>Dothideomycetes</taxon>
        <taxon>Dothideomycetidae</taxon>
        <taxon>Dothideales</taxon>
        <taxon>Saccotheciaceae</taxon>
        <taxon>Aureobasidium</taxon>
    </lineage>
</organism>
<evidence type="ECO:0000313" key="13">
    <source>
        <dbReference type="EMBL" id="KEQ95201.1"/>
    </source>
</evidence>
<evidence type="ECO:0000259" key="12">
    <source>
        <dbReference type="PROSITE" id="PS51873"/>
    </source>
</evidence>
<dbReference type="RefSeq" id="XP_013343701.1">
    <property type="nucleotide sequence ID" value="XM_013488247.1"/>
</dbReference>
<evidence type="ECO:0000256" key="3">
    <source>
        <dbReference type="ARBA" id="ARBA00022679"/>
    </source>
</evidence>
<dbReference type="Pfam" id="PF01485">
    <property type="entry name" value="IBR"/>
    <property type="match status" value="1"/>
</dbReference>
<dbReference type="EMBL" id="KL584760">
    <property type="protein sequence ID" value="KEQ95201.1"/>
    <property type="molecule type" value="Genomic_DNA"/>
</dbReference>
<dbReference type="InterPro" id="IPR001841">
    <property type="entry name" value="Znf_RING"/>
</dbReference>
<keyword evidence="5" id="KW-0677">Repeat</keyword>
<evidence type="ECO:0000256" key="9">
    <source>
        <dbReference type="PROSITE-ProRule" id="PRU00175"/>
    </source>
</evidence>
<keyword evidence="8" id="KW-0862">Zinc</keyword>